<reference evidence="1 2" key="1">
    <citation type="submission" date="2020-10" db="EMBL/GenBank/DDBJ databases">
        <title>Phylogeny of dyella-like bacteria.</title>
        <authorList>
            <person name="Fu J."/>
        </authorList>
    </citation>
    <scope>NUCLEOTIDE SEQUENCE [LARGE SCALE GENOMIC DNA]</scope>
    <source>
        <strain evidence="1 2">DHG40</strain>
    </source>
</reference>
<keyword evidence="2" id="KW-1185">Reference proteome</keyword>
<accession>A0ABW8IJM6</accession>
<organism evidence="1 2">
    <name type="scientific">Dyella humi</name>
    <dbReference type="NCBI Taxonomy" id="1770547"/>
    <lineage>
        <taxon>Bacteria</taxon>
        <taxon>Pseudomonadati</taxon>
        <taxon>Pseudomonadota</taxon>
        <taxon>Gammaproteobacteria</taxon>
        <taxon>Lysobacterales</taxon>
        <taxon>Rhodanobacteraceae</taxon>
        <taxon>Dyella</taxon>
    </lineage>
</organism>
<sequence length="60" mass="6767">MTTNEKASGKTPGITCPVCQFFVRLAVEDILRKKEIRCPRCGKVFLMDSAQPVDQPKDLR</sequence>
<proteinExistence type="predicted"/>
<dbReference type="EMBL" id="JADIKI010000023">
    <property type="protein sequence ID" value="MFK2855407.1"/>
    <property type="molecule type" value="Genomic_DNA"/>
</dbReference>
<dbReference type="Proteomes" id="UP001620409">
    <property type="component" value="Unassembled WGS sequence"/>
</dbReference>
<evidence type="ECO:0000313" key="1">
    <source>
        <dbReference type="EMBL" id="MFK2855407.1"/>
    </source>
</evidence>
<dbReference type="RefSeq" id="WP_380012206.1">
    <property type="nucleotide sequence ID" value="NZ_JADIKI010000023.1"/>
</dbReference>
<gene>
    <name evidence="1" type="ORF">ISP18_12465</name>
</gene>
<evidence type="ECO:0000313" key="2">
    <source>
        <dbReference type="Proteomes" id="UP001620409"/>
    </source>
</evidence>
<evidence type="ECO:0008006" key="3">
    <source>
        <dbReference type="Google" id="ProtNLM"/>
    </source>
</evidence>
<name>A0ABW8IJM6_9GAMM</name>
<comment type="caution">
    <text evidence="1">The sequence shown here is derived from an EMBL/GenBank/DDBJ whole genome shotgun (WGS) entry which is preliminary data.</text>
</comment>
<protein>
    <recommendedName>
        <fullName evidence="3">Com family DNA-binding transcriptional regulator</fullName>
    </recommendedName>
</protein>